<dbReference type="PANTHER" id="PTHR13501:SF8">
    <property type="entry name" value="LARGE RIBOSOMAL SUBUNIT PROTEIN UL22M"/>
    <property type="match status" value="1"/>
</dbReference>
<comment type="function">
    <text evidence="7">The globular domain of the protein is located near the polypeptide exit tunnel on the outside of the subunit, while an extended beta-hairpin is found that lines the wall of the exit tunnel in the center of the 70S ribosome.</text>
</comment>
<evidence type="ECO:0000256" key="10">
    <source>
        <dbReference type="RuleBase" id="RU004008"/>
    </source>
</evidence>
<dbReference type="EMBL" id="CP116968">
    <property type="protein sequence ID" value="WNM61655.1"/>
    <property type="molecule type" value="Genomic_DNA"/>
</dbReference>
<dbReference type="AlphaFoldDB" id="A0AA96GK07"/>
<comment type="function">
    <text evidence="7 10">This protein binds specifically to 23S rRNA; its binding is stimulated by other ribosomal proteins, e.g., L4, L17, and L20. It is important during the early stages of 50S assembly. It makes multiple contacts with different domains of the 23S rRNA in the assembled 50S subunit and ribosome.</text>
</comment>
<dbReference type="PROSITE" id="PS00464">
    <property type="entry name" value="RIBOSOMAL_L22"/>
    <property type="match status" value="1"/>
</dbReference>
<dbReference type="Proteomes" id="UP001302494">
    <property type="component" value="Chromosome"/>
</dbReference>
<evidence type="ECO:0000256" key="6">
    <source>
        <dbReference type="ARBA" id="ARBA00035207"/>
    </source>
</evidence>
<dbReference type="Pfam" id="PF00237">
    <property type="entry name" value="Ribosomal_L22"/>
    <property type="match status" value="1"/>
</dbReference>
<reference evidence="11 12" key="1">
    <citation type="submission" date="2023-01" db="EMBL/GenBank/DDBJ databases">
        <title>Cultivation and genomic characterization of new, ubiquitous marine nitrite-oxidizing bacteria from the Nitrospirales.</title>
        <authorList>
            <person name="Mueller A.J."/>
            <person name="Daebeler A."/>
            <person name="Herbold C.W."/>
            <person name="Kirkegaard R.H."/>
            <person name="Daims H."/>
        </authorList>
    </citation>
    <scope>NUCLEOTIDE SEQUENCE [LARGE SCALE GENOMIC DNA]</scope>
    <source>
        <strain evidence="11 12">DK</strain>
    </source>
</reference>
<evidence type="ECO:0000256" key="8">
    <source>
        <dbReference type="RuleBase" id="RU004005"/>
    </source>
</evidence>
<evidence type="ECO:0000256" key="4">
    <source>
        <dbReference type="ARBA" id="ARBA00022980"/>
    </source>
</evidence>
<sequence length="112" mass="12337">MAEAKAILRHVRLAPRKARLIVDMVRGRNAAEALAILKYTPRSAARVVEQLLFSAVSNAGQKDLGDPENLRIARAYVDGGPIYKRFRPRSMGRANPIHKRTSHITIVVSPAG</sequence>
<evidence type="ECO:0000256" key="2">
    <source>
        <dbReference type="ARBA" id="ARBA00022730"/>
    </source>
</evidence>
<dbReference type="InterPro" id="IPR001063">
    <property type="entry name" value="Ribosomal_uL22"/>
</dbReference>
<evidence type="ECO:0000256" key="5">
    <source>
        <dbReference type="ARBA" id="ARBA00023274"/>
    </source>
</evidence>
<dbReference type="NCBIfam" id="TIGR01044">
    <property type="entry name" value="rplV_bact"/>
    <property type="match status" value="1"/>
</dbReference>
<dbReference type="KEGG" id="nneo:PQG83_18185"/>
<dbReference type="InterPro" id="IPR047867">
    <property type="entry name" value="Ribosomal_uL22_bac/org-type"/>
</dbReference>
<dbReference type="GO" id="GO:0006412">
    <property type="term" value="P:translation"/>
    <property type="evidence" value="ECO:0007669"/>
    <property type="project" value="UniProtKB-UniRule"/>
</dbReference>
<dbReference type="GO" id="GO:0003735">
    <property type="term" value="F:structural constituent of ribosome"/>
    <property type="evidence" value="ECO:0007669"/>
    <property type="project" value="InterPro"/>
</dbReference>
<evidence type="ECO:0000256" key="9">
    <source>
        <dbReference type="RuleBase" id="RU004006"/>
    </source>
</evidence>
<dbReference type="HAMAP" id="MF_01331_B">
    <property type="entry name" value="Ribosomal_uL22_B"/>
    <property type="match status" value="1"/>
</dbReference>
<dbReference type="InterPro" id="IPR005727">
    <property type="entry name" value="Ribosomal_uL22_bac/chlpt-type"/>
</dbReference>
<comment type="similarity">
    <text evidence="1 7 8">Belongs to the universal ribosomal protein uL22 family.</text>
</comment>
<comment type="subunit">
    <text evidence="7 9">Part of the 50S ribosomal subunit.</text>
</comment>
<dbReference type="Gene3D" id="3.90.470.10">
    <property type="entry name" value="Ribosomal protein L22/L17"/>
    <property type="match status" value="1"/>
</dbReference>
<accession>A0AA96GK07</accession>
<protein>
    <recommendedName>
        <fullName evidence="6 7">Large ribosomal subunit protein uL22</fullName>
    </recommendedName>
</protein>
<proteinExistence type="inferred from homology"/>
<organism evidence="11 12">
    <name type="scientific">Candidatus Nitrospira neomarina</name>
    <dbReference type="NCBI Taxonomy" id="3020899"/>
    <lineage>
        <taxon>Bacteria</taxon>
        <taxon>Pseudomonadati</taxon>
        <taxon>Nitrospirota</taxon>
        <taxon>Nitrospiria</taxon>
        <taxon>Nitrospirales</taxon>
        <taxon>Nitrospiraceae</taxon>
        <taxon>Nitrospira</taxon>
    </lineage>
</organism>
<dbReference type="GO" id="GO:0019843">
    <property type="term" value="F:rRNA binding"/>
    <property type="evidence" value="ECO:0007669"/>
    <property type="project" value="UniProtKB-UniRule"/>
</dbReference>
<keyword evidence="3 7" id="KW-0694">RNA-binding</keyword>
<dbReference type="CDD" id="cd00336">
    <property type="entry name" value="Ribosomal_L22"/>
    <property type="match status" value="1"/>
</dbReference>
<evidence type="ECO:0000313" key="12">
    <source>
        <dbReference type="Proteomes" id="UP001302494"/>
    </source>
</evidence>
<dbReference type="PANTHER" id="PTHR13501">
    <property type="entry name" value="CHLOROPLAST 50S RIBOSOMAL PROTEIN L22-RELATED"/>
    <property type="match status" value="1"/>
</dbReference>
<evidence type="ECO:0000256" key="3">
    <source>
        <dbReference type="ARBA" id="ARBA00022884"/>
    </source>
</evidence>
<keyword evidence="2 7" id="KW-0699">rRNA-binding</keyword>
<evidence type="ECO:0000256" key="1">
    <source>
        <dbReference type="ARBA" id="ARBA00009451"/>
    </source>
</evidence>
<name>A0AA96GK07_9BACT</name>
<gene>
    <name evidence="7 11" type="primary">rplV</name>
    <name evidence="11" type="ORF">PQG83_18185</name>
</gene>
<dbReference type="InterPro" id="IPR036394">
    <property type="entry name" value="Ribosomal_uL22_sf"/>
</dbReference>
<keyword evidence="5 7" id="KW-0687">Ribonucleoprotein</keyword>
<evidence type="ECO:0000256" key="7">
    <source>
        <dbReference type="HAMAP-Rule" id="MF_01331"/>
    </source>
</evidence>
<keyword evidence="12" id="KW-1185">Reference proteome</keyword>
<dbReference type="GO" id="GO:0022625">
    <property type="term" value="C:cytosolic large ribosomal subunit"/>
    <property type="evidence" value="ECO:0007669"/>
    <property type="project" value="TreeGrafter"/>
</dbReference>
<dbReference type="InterPro" id="IPR018260">
    <property type="entry name" value="Ribosomal_uL22_CS"/>
</dbReference>
<keyword evidence="4 7" id="KW-0689">Ribosomal protein</keyword>
<evidence type="ECO:0000313" key="11">
    <source>
        <dbReference type="EMBL" id="WNM61655.1"/>
    </source>
</evidence>
<dbReference type="RefSeq" id="WP_312646261.1">
    <property type="nucleotide sequence ID" value="NZ_CP116968.1"/>
</dbReference>
<dbReference type="SUPFAM" id="SSF54843">
    <property type="entry name" value="Ribosomal protein L22"/>
    <property type="match status" value="1"/>
</dbReference>